<evidence type="ECO:0000259" key="1">
    <source>
        <dbReference type="Pfam" id="PF20493"/>
    </source>
</evidence>
<dbReference type="Proteomes" id="UP001303889">
    <property type="component" value="Unassembled WGS sequence"/>
</dbReference>
<reference evidence="2" key="2">
    <citation type="submission" date="2023-05" db="EMBL/GenBank/DDBJ databases">
        <authorList>
            <consortium name="Lawrence Berkeley National Laboratory"/>
            <person name="Steindorff A."/>
            <person name="Hensen N."/>
            <person name="Bonometti L."/>
            <person name="Westerberg I."/>
            <person name="Brannstrom I.O."/>
            <person name="Guillou S."/>
            <person name="Cros-Aarteil S."/>
            <person name="Calhoun S."/>
            <person name="Haridas S."/>
            <person name="Kuo A."/>
            <person name="Mondo S."/>
            <person name="Pangilinan J."/>
            <person name="Riley R."/>
            <person name="Labutti K."/>
            <person name="Andreopoulos B."/>
            <person name="Lipzen A."/>
            <person name="Chen C."/>
            <person name="Yanf M."/>
            <person name="Daum C."/>
            <person name="Ng V."/>
            <person name="Clum A."/>
            <person name="Ohm R."/>
            <person name="Martin F."/>
            <person name="Silar P."/>
            <person name="Natvig D."/>
            <person name="Lalanne C."/>
            <person name="Gautier V."/>
            <person name="Ament-Velasquez S.L."/>
            <person name="Kruys A."/>
            <person name="Hutchinson M.I."/>
            <person name="Powell A.J."/>
            <person name="Barry K."/>
            <person name="Miller A.N."/>
            <person name="Grigoriev I.V."/>
            <person name="Debuchy R."/>
            <person name="Gladieux P."/>
            <person name="Thoren M.H."/>
            <person name="Johannesson H."/>
        </authorList>
    </citation>
    <scope>NUCLEOTIDE SEQUENCE</scope>
    <source>
        <strain evidence="2">CBS 103.79</strain>
    </source>
</reference>
<dbReference type="AlphaFoldDB" id="A0AAN6RR82"/>
<evidence type="ECO:0000313" key="3">
    <source>
        <dbReference type="Proteomes" id="UP001303889"/>
    </source>
</evidence>
<proteinExistence type="predicted"/>
<feature type="non-terminal residue" evidence="2">
    <location>
        <position position="1"/>
    </location>
</feature>
<comment type="caution">
    <text evidence="2">The sequence shown here is derived from an EMBL/GenBank/DDBJ whole genome shotgun (WGS) entry which is preliminary data.</text>
</comment>
<dbReference type="InterPro" id="IPR046925">
    <property type="entry name" value="WD-like_fungi"/>
</dbReference>
<dbReference type="EMBL" id="MU855778">
    <property type="protein sequence ID" value="KAK3899493.1"/>
    <property type="molecule type" value="Genomic_DNA"/>
</dbReference>
<feature type="domain" description="WD-like" evidence="1">
    <location>
        <begin position="15"/>
        <end position="120"/>
    </location>
</feature>
<organism evidence="2 3">
    <name type="scientific">Staphylotrichum tortipilum</name>
    <dbReference type="NCBI Taxonomy" id="2831512"/>
    <lineage>
        <taxon>Eukaryota</taxon>
        <taxon>Fungi</taxon>
        <taxon>Dikarya</taxon>
        <taxon>Ascomycota</taxon>
        <taxon>Pezizomycotina</taxon>
        <taxon>Sordariomycetes</taxon>
        <taxon>Sordariomycetidae</taxon>
        <taxon>Sordariales</taxon>
        <taxon>Chaetomiaceae</taxon>
        <taxon>Staphylotrichum</taxon>
    </lineage>
</organism>
<accession>A0AAN6RR82</accession>
<name>A0AAN6RR82_9PEZI</name>
<sequence>TPSPHLAPRCGSNIVTCDFASYRAPAAVCGRLMDILGDPATRITEIGGVTAQCYTASDGGKCCISWSRRVAGLRVEMLFGAAVEMMRQCARDGRVSGMAMDVDLAGVCTVQCLSGREGGCRE</sequence>
<keyword evidence="3" id="KW-1185">Reference proteome</keyword>
<evidence type="ECO:0000313" key="2">
    <source>
        <dbReference type="EMBL" id="KAK3899493.1"/>
    </source>
</evidence>
<gene>
    <name evidence="2" type="ORF">C8A05DRAFT_18081</name>
</gene>
<protein>
    <recommendedName>
        <fullName evidence="1">WD-like domain-containing protein</fullName>
    </recommendedName>
</protein>
<reference evidence="2" key="1">
    <citation type="journal article" date="2023" name="Mol. Phylogenet. Evol.">
        <title>Genome-scale phylogeny and comparative genomics of the fungal order Sordariales.</title>
        <authorList>
            <person name="Hensen N."/>
            <person name="Bonometti L."/>
            <person name="Westerberg I."/>
            <person name="Brannstrom I.O."/>
            <person name="Guillou S."/>
            <person name="Cros-Aarteil S."/>
            <person name="Calhoun S."/>
            <person name="Haridas S."/>
            <person name="Kuo A."/>
            <person name="Mondo S."/>
            <person name="Pangilinan J."/>
            <person name="Riley R."/>
            <person name="LaButti K."/>
            <person name="Andreopoulos B."/>
            <person name="Lipzen A."/>
            <person name="Chen C."/>
            <person name="Yan M."/>
            <person name="Daum C."/>
            <person name="Ng V."/>
            <person name="Clum A."/>
            <person name="Steindorff A."/>
            <person name="Ohm R.A."/>
            <person name="Martin F."/>
            <person name="Silar P."/>
            <person name="Natvig D.O."/>
            <person name="Lalanne C."/>
            <person name="Gautier V."/>
            <person name="Ament-Velasquez S.L."/>
            <person name="Kruys A."/>
            <person name="Hutchinson M.I."/>
            <person name="Powell A.J."/>
            <person name="Barry K."/>
            <person name="Miller A.N."/>
            <person name="Grigoriev I.V."/>
            <person name="Debuchy R."/>
            <person name="Gladieux P."/>
            <person name="Hiltunen Thoren M."/>
            <person name="Johannesson H."/>
        </authorList>
    </citation>
    <scope>NUCLEOTIDE SEQUENCE</scope>
    <source>
        <strain evidence="2">CBS 103.79</strain>
    </source>
</reference>
<dbReference type="Pfam" id="PF20493">
    <property type="entry name" value="WD-like_fungi"/>
    <property type="match status" value="1"/>
</dbReference>